<sequence length="108" mass="12733">MTLMIKRTKNEIPATMTPMINSDNSISIRPPAKMSEKYKRPSIRSPERPHLQTQDHPQKQRRNIKYQIQRKSNSNINDTNNDTNDNTNDNTNYNTNYNNMIKDNKLNK</sequence>
<reference evidence="2 3" key="1">
    <citation type="submission" date="2018-06" db="EMBL/GenBank/DDBJ databases">
        <title>Comparative genomics reveals the genomic features of Rhizophagus irregularis, R. cerebriforme, R. diaphanum and Gigaspora rosea, and their symbiotic lifestyle signature.</title>
        <authorList>
            <person name="Morin E."/>
            <person name="San Clemente H."/>
            <person name="Chen E.C.H."/>
            <person name="De La Providencia I."/>
            <person name="Hainaut M."/>
            <person name="Kuo A."/>
            <person name="Kohler A."/>
            <person name="Murat C."/>
            <person name="Tang N."/>
            <person name="Roy S."/>
            <person name="Loubradou J."/>
            <person name="Henrissat B."/>
            <person name="Grigoriev I.V."/>
            <person name="Corradi N."/>
            <person name="Roux C."/>
            <person name="Martin F.M."/>
        </authorList>
    </citation>
    <scope>NUCLEOTIDE SEQUENCE [LARGE SCALE GENOMIC DNA]</scope>
    <source>
        <strain evidence="2 3">DAOM 194757</strain>
    </source>
</reference>
<name>A0A397TZJ5_9GLOM</name>
<evidence type="ECO:0000256" key="1">
    <source>
        <dbReference type="SAM" id="MobiDB-lite"/>
    </source>
</evidence>
<feature type="region of interest" description="Disordered" evidence="1">
    <location>
        <begin position="1"/>
        <end position="108"/>
    </location>
</feature>
<organism evidence="2 3">
    <name type="scientific">Gigaspora rosea</name>
    <dbReference type="NCBI Taxonomy" id="44941"/>
    <lineage>
        <taxon>Eukaryota</taxon>
        <taxon>Fungi</taxon>
        <taxon>Fungi incertae sedis</taxon>
        <taxon>Mucoromycota</taxon>
        <taxon>Glomeromycotina</taxon>
        <taxon>Glomeromycetes</taxon>
        <taxon>Diversisporales</taxon>
        <taxon>Gigasporaceae</taxon>
        <taxon>Gigaspora</taxon>
    </lineage>
</organism>
<dbReference type="AlphaFoldDB" id="A0A397TZJ5"/>
<feature type="compositionally biased region" description="Polar residues" evidence="1">
    <location>
        <begin position="18"/>
        <end position="27"/>
    </location>
</feature>
<dbReference type="EMBL" id="QKWP01002766">
    <property type="protein sequence ID" value="RIB02227.1"/>
    <property type="molecule type" value="Genomic_DNA"/>
</dbReference>
<comment type="caution">
    <text evidence="2">The sequence shown here is derived from an EMBL/GenBank/DDBJ whole genome shotgun (WGS) entry which is preliminary data.</text>
</comment>
<protein>
    <submittedName>
        <fullName evidence="2">Uncharacterized protein</fullName>
    </submittedName>
</protein>
<proteinExistence type="predicted"/>
<keyword evidence="3" id="KW-1185">Reference proteome</keyword>
<feature type="compositionally biased region" description="Low complexity" evidence="1">
    <location>
        <begin position="71"/>
        <end position="101"/>
    </location>
</feature>
<dbReference type="OrthoDB" id="10478185at2759"/>
<feature type="compositionally biased region" description="Basic and acidic residues" evidence="1">
    <location>
        <begin position="34"/>
        <end position="50"/>
    </location>
</feature>
<gene>
    <name evidence="2" type="ORF">C2G38_2228391</name>
</gene>
<evidence type="ECO:0000313" key="3">
    <source>
        <dbReference type="Proteomes" id="UP000266673"/>
    </source>
</evidence>
<evidence type="ECO:0000313" key="2">
    <source>
        <dbReference type="EMBL" id="RIB02227.1"/>
    </source>
</evidence>
<accession>A0A397TZJ5</accession>
<dbReference type="Proteomes" id="UP000266673">
    <property type="component" value="Unassembled WGS sequence"/>
</dbReference>